<evidence type="ECO:0000256" key="1">
    <source>
        <dbReference type="SAM" id="Coils"/>
    </source>
</evidence>
<feature type="coiled-coil region" evidence="1">
    <location>
        <begin position="415"/>
        <end position="496"/>
    </location>
</feature>
<dbReference type="OrthoDB" id="10573416at2759"/>
<accession>A0A507CWI9</accession>
<dbReference type="VEuPathDB" id="FungiDB:SeMB42_g06289"/>
<dbReference type="AlphaFoldDB" id="A0A507CWI9"/>
<dbReference type="EMBL" id="QEAM01000222">
    <property type="protein sequence ID" value="TPX43485.1"/>
    <property type="molecule type" value="Genomic_DNA"/>
</dbReference>
<keyword evidence="1" id="KW-0175">Coiled coil</keyword>
<reference evidence="2 3" key="1">
    <citation type="journal article" date="2019" name="Sci. Rep.">
        <title>Comparative genomics of chytrid fungi reveal insights into the obligate biotrophic and pathogenic lifestyle of Synchytrium endobioticum.</title>
        <authorList>
            <person name="van de Vossenberg B.T.L.H."/>
            <person name="Warris S."/>
            <person name="Nguyen H.D.T."/>
            <person name="van Gent-Pelzer M.P.E."/>
            <person name="Joly D.L."/>
            <person name="van de Geest H.C."/>
            <person name="Bonants P.J.M."/>
            <person name="Smith D.S."/>
            <person name="Levesque C.A."/>
            <person name="van der Lee T.A.J."/>
        </authorList>
    </citation>
    <scope>NUCLEOTIDE SEQUENCE [LARGE SCALE GENOMIC DNA]</scope>
    <source>
        <strain evidence="2 3">LEV6574</strain>
    </source>
</reference>
<gene>
    <name evidence="2" type="ORF">SeLEV6574_g05039</name>
</gene>
<name>A0A507CWI9_9FUNG</name>
<sequence>MITARDVDPVTELIDACTSGSKRLVLVHNITSFIKQCQLGAIDYRARAPDILDALHHVASRNDRDHEITTLLIQCWMLYCRCREHGLRLLVHHRALTIAATEPRDTQDTTHFIDIMSTWMARQPGRPLDTMFDVSKAFALMDTITHDGGRFHVSALASLCKCRALADSLRGSVTHAFIRSLIARLAEDTIMSINALRILLSLADQSLLLQLLTLANVRECADMIFNVLSTDTSTLGAACIDLLDLLVDAVSPELWPRLDGLERNVRMWMANAKEDALGQMIRATETLVRGNVLRDVMRDCIGEYGLVFVCADIIHSDLLQHMEGLDALHACNLIATIQANWFCHQIPSKTLTEAPIDFDKDFKHLSRLEADLADIRKSAQKEIEVATEIASHKVSAFEAKCKLLQAEISGLEECLKAKTRQNREYESLVARLEREKREQEEHLVREYEAKLSALRSSLNEVNDKFVERERVLLNECNQLKKERDSQQSEMQNLMDKLSPLMKSFNSLRVDK</sequence>
<protein>
    <submittedName>
        <fullName evidence="2">Uncharacterized protein</fullName>
    </submittedName>
</protein>
<evidence type="ECO:0000313" key="2">
    <source>
        <dbReference type="EMBL" id="TPX43485.1"/>
    </source>
</evidence>
<evidence type="ECO:0000313" key="3">
    <source>
        <dbReference type="Proteomes" id="UP000320475"/>
    </source>
</evidence>
<dbReference type="Proteomes" id="UP000320475">
    <property type="component" value="Unassembled WGS sequence"/>
</dbReference>
<organism evidence="2 3">
    <name type="scientific">Synchytrium endobioticum</name>
    <dbReference type="NCBI Taxonomy" id="286115"/>
    <lineage>
        <taxon>Eukaryota</taxon>
        <taxon>Fungi</taxon>
        <taxon>Fungi incertae sedis</taxon>
        <taxon>Chytridiomycota</taxon>
        <taxon>Chytridiomycota incertae sedis</taxon>
        <taxon>Chytridiomycetes</taxon>
        <taxon>Synchytriales</taxon>
        <taxon>Synchytriaceae</taxon>
        <taxon>Synchytrium</taxon>
    </lineage>
</organism>
<proteinExistence type="predicted"/>
<comment type="caution">
    <text evidence="2">The sequence shown here is derived from an EMBL/GenBank/DDBJ whole genome shotgun (WGS) entry which is preliminary data.</text>
</comment>